<dbReference type="Pfam" id="PF07734">
    <property type="entry name" value="FBA_1"/>
    <property type="match status" value="1"/>
</dbReference>
<dbReference type="Proteomes" id="UP000504610">
    <property type="component" value="Chromosome 5"/>
</dbReference>
<dbReference type="SUPFAM" id="SSF81383">
    <property type="entry name" value="F-box domain"/>
    <property type="match status" value="1"/>
</dbReference>
<accession>A0A6J0P711</accession>
<dbReference type="InterPro" id="IPR036047">
    <property type="entry name" value="F-box-like_dom_sf"/>
</dbReference>
<feature type="domain" description="F-box" evidence="1">
    <location>
        <begin position="7"/>
        <end position="47"/>
    </location>
</feature>
<protein>
    <submittedName>
        <fullName evidence="3">F-box protein At3g17620</fullName>
    </submittedName>
</protein>
<evidence type="ECO:0000313" key="3">
    <source>
        <dbReference type="RefSeq" id="XP_018492772.2"/>
    </source>
</evidence>
<dbReference type="InterPro" id="IPR001810">
    <property type="entry name" value="F-box_dom"/>
</dbReference>
<reference evidence="2" key="1">
    <citation type="journal article" date="2019" name="Database">
        <title>The radish genome database (RadishGD): an integrated information resource for radish genomics.</title>
        <authorList>
            <person name="Yu H.J."/>
            <person name="Baek S."/>
            <person name="Lee Y.J."/>
            <person name="Cho A."/>
            <person name="Mun J.H."/>
        </authorList>
    </citation>
    <scope>NUCLEOTIDE SEQUENCE [LARGE SCALE GENOMIC DNA]</scope>
    <source>
        <strain evidence="2">cv. WK10039</strain>
    </source>
</reference>
<dbReference type="InterPro" id="IPR011043">
    <property type="entry name" value="Gal_Oxase/kelch_b-propeller"/>
</dbReference>
<keyword evidence="2" id="KW-1185">Reference proteome</keyword>
<dbReference type="OrthoDB" id="1024184at2759"/>
<evidence type="ECO:0000259" key="1">
    <source>
        <dbReference type="SMART" id="SM00256"/>
    </source>
</evidence>
<dbReference type="RefSeq" id="XP_018492772.2">
    <property type="nucleotide sequence ID" value="XM_018637270.2"/>
</dbReference>
<dbReference type="KEGG" id="rsz:108862984"/>
<name>A0A6J0P711_RAPSA</name>
<dbReference type="NCBIfam" id="TIGR01640">
    <property type="entry name" value="F_box_assoc_1"/>
    <property type="match status" value="1"/>
</dbReference>
<gene>
    <name evidence="3" type="primary">LOC108862984</name>
</gene>
<dbReference type="GeneID" id="108862984"/>
<dbReference type="InterPro" id="IPR017451">
    <property type="entry name" value="F-box-assoc_interact_dom"/>
</dbReference>
<dbReference type="InterPro" id="IPR006527">
    <property type="entry name" value="F-box-assoc_dom_typ1"/>
</dbReference>
<proteinExistence type="predicted"/>
<dbReference type="SUPFAM" id="SSF50965">
    <property type="entry name" value="Galactose oxidase, central domain"/>
    <property type="match status" value="1"/>
</dbReference>
<dbReference type="PANTHER" id="PTHR31672">
    <property type="entry name" value="BNACNNG10540D PROTEIN"/>
    <property type="match status" value="1"/>
</dbReference>
<dbReference type="Gene3D" id="1.20.1280.50">
    <property type="match status" value="1"/>
</dbReference>
<dbReference type="AlphaFoldDB" id="A0A6J0P711"/>
<reference evidence="3" key="2">
    <citation type="submission" date="2025-08" db="UniProtKB">
        <authorList>
            <consortium name="RefSeq"/>
        </authorList>
    </citation>
    <scope>IDENTIFICATION</scope>
    <source>
        <tissue evidence="3">Leaf</tissue>
    </source>
</reference>
<dbReference type="PANTHER" id="PTHR31672:SF13">
    <property type="entry name" value="F-BOX PROTEIN CPR30-LIKE"/>
    <property type="match status" value="1"/>
</dbReference>
<evidence type="ECO:0000313" key="2">
    <source>
        <dbReference type="Proteomes" id="UP000504610"/>
    </source>
</evidence>
<dbReference type="Pfam" id="PF00646">
    <property type="entry name" value="F-box"/>
    <property type="match status" value="1"/>
</dbReference>
<dbReference type="InterPro" id="IPR050796">
    <property type="entry name" value="SCF_F-box_component"/>
</dbReference>
<sequence length="388" mass="43644">MTMMSKLSTELVEEILSRVPMTSMRSVRCTCRNWNTICKNITFTNKHLAQRTAAAASTSKGEILTVVMMNCSLHLMRVKLQRGLDPTVNTTGKLISVDDSYQVVVSRVCHCDGLLLCTTEAYSWLALWNPFTGQTHRICVEPVSVRHRKLWYSHALGYEEVGKSCHRVYKILRFAGLVHEIYALNSGSWRVLDVSPDWYIDYDNHGVSLKGNTYWYARAAGVGFLLCFDFTRERFGPRLPLPFESFSDDAVIMSSVGEGEDKLAVLFQHRETFEMEVWVTTKVEPNAVSWSMFSAVDMAPLSGFRFSTGGSFVIDEENAAVVVFDEDKNVEKPTRNTAYIVGFGESSYFGEVDLGKITTGKEGFPHACSYVPSSVQIKPNFMRTNGID</sequence>
<organism evidence="2 3">
    <name type="scientific">Raphanus sativus</name>
    <name type="common">Radish</name>
    <name type="synonym">Raphanus raphanistrum var. sativus</name>
    <dbReference type="NCBI Taxonomy" id="3726"/>
    <lineage>
        <taxon>Eukaryota</taxon>
        <taxon>Viridiplantae</taxon>
        <taxon>Streptophyta</taxon>
        <taxon>Embryophyta</taxon>
        <taxon>Tracheophyta</taxon>
        <taxon>Spermatophyta</taxon>
        <taxon>Magnoliopsida</taxon>
        <taxon>eudicotyledons</taxon>
        <taxon>Gunneridae</taxon>
        <taxon>Pentapetalae</taxon>
        <taxon>rosids</taxon>
        <taxon>malvids</taxon>
        <taxon>Brassicales</taxon>
        <taxon>Brassicaceae</taxon>
        <taxon>Brassiceae</taxon>
        <taxon>Raphanus</taxon>
    </lineage>
</organism>
<dbReference type="SMART" id="SM00256">
    <property type="entry name" value="FBOX"/>
    <property type="match status" value="1"/>
</dbReference>